<dbReference type="PANTHER" id="PTHR30373:SF2">
    <property type="entry name" value="UPF0603 PROTEIN YGCG"/>
    <property type="match status" value="1"/>
</dbReference>
<comment type="caution">
    <text evidence="4">The sequence shown here is derived from an EMBL/GenBank/DDBJ whole genome shotgun (WGS) entry which is preliminary data.</text>
</comment>
<feature type="compositionally biased region" description="Gly residues" evidence="1">
    <location>
        <begin position="292"/>
        <end position="308"/>
    </location>
</feature>
<sequence>MRRLLIPLLLALSVLAGPGPAVAQTAPAPAATQAALPDWQHTSINDFAGLLTQADTQALDEALIALHGQTGGQGTVVTITDRARYGGTDGLERFATRLFNHWGVGDATRNDGFMLLVSRDDREARIELGRAYPPEAGLLAQDIMNRVMLPSFREGDYSRGLREGTLAVIDRIARPHAAGQPETAPRESRGIPPFALFLGAAAGMFGLSRWDRRRRNRCPQCGHQGLTTTGTPLREDRPGGGWRTAMQTRARICPSCGWQDSRIVPLPVITYYDLHGNRERVVPVRATSTGSAGFGGGSSSGGGASGRW</sequence>
<dbReference type="RefSeq" id="WP_036715846.1">
    <property type="nucleotide sequence ID" value="NZ_JRKS01000001.1"/>
</dbReference>
<feature type="chain" id="PRO_5001945625" description="TPM domain-containing protein" evidence="2">
    <location>
        <begin position="24"/>
        <end position="308"/>
    </location>
</feature>
<keyword evidence="5" id="KW-1185">Reference proteome</keyword>
<accession>A0A099FGF0</accession>
<gene>
    <name evidence="4" type="ORF">IC63_00245</name>
</gene>
<evidence type="ECO:0000259" key="3">
    <source>
        <dbReference type="Pfam" id="PF04536"/>
    </source>
</evidence>
<dbReference type="AlphaFoldDB" id="A0A099FGF0"/>
<keyword evidence="2" id="KW-0732">Signal</keyword>
<feature type="domain" description="TPM" evidence="3">
    <location>
        <begin position="44"/>
        <end position="170"/>
    </location>
</feature>
<feature type="region of interest" description="Disordered" evidence="1">
    <location>
        <begin position="287"/>
        <end position="308"/>
    </location>
</feature>
<dbReference type="Pfam" id="PF04536">
    <property type="entry name" value="TPM_phosphatase"/>
    <property type="match status" value="1"/>
</dbReference>
<dbReference type="Gene3D" id="3.10.310.50">
    <property type="match status" value="1"/>
</dbReference>
<evidence type="ECO:0000313" key="4">
    <source>
        <dbReference type="EMBL" id="KGJ09624.1"/>
    </source>
</evidence>
<dbReference type="STRING" id="690417.IC63_00245"/>
<organism evidence="4 5">
    <name type="scientific">Paracoccus sphaerophysae</name>
    <dbReference type="NCBI Taxonomy" id="690417"/>
    <lineage>
        <taxon>Bacteria</taxon>
        <taxon>Pseudomonadati</taxon>
        <taxon>Pseudomonadota</taxon>
        <taxon>Alphaproteobacteria</taxon>
        <taxon>Rhodobacterales</taxon>
        <taxon>Paracoccaceae</taxon>
        <taxon>Paracoccus</taxon>
    </lineage>
</organism>
<feature type="signal peptide" evidence="2">
    <location>
        <begin position="1"/>
        <end position="23"/>
    </location>
</feature>
<protein>
    <recommendedName>
        <fullName evidence="3">TPM domain-containing protein</fullName>
    </recommendedName>
</protein>
<evidence type="ECO:0000256" key="1">
    <source>
        <dbReference type="SAM" id="MobiDB-lite"/>
    </source>
</evidence>
<dbReference type="PANTHER" id="PTHR30373">
    <property type="entry name" value="UPF0603 PROTEIN YGCG"/>
    <property type="match status" value="1"/>
</dbReference>
<name>A0A099FGF0_9RHOB</name>
<evidence type="ECO:0000313" key="5">
    <source>
        <dbReference type="Proteomes" id="UP000029917"/>
    </source>
</evidence>
<reference evidence="4 5" key="1">
    <citation type="submission" date="2014-09" db="EMBL/GenBank/DDBJ databases">
        <authorList>
            <person name="McGinnis J.M."/>
            <person name="Wolfgang W.J."/>
        </authorList>
    </citation>
    <scope>NUCLEOTIDE SEQUENCE [LARGE SCALE GENOMIC DNA]</scope>
    <source>
        <strain evidence="4 5">HAMBI 3106</strain>
    </source>
</reference>
<feature type="region of interest" description="Disordered" evidence="1">
    <location>
        <begin position="221"/>
        <end position="242"/>
    </location>
</feature>
<proteinExistence type="predicted"/>
<dbReference type="Proteomes" id="UP000029917">
    <property type="component" value="Unassembled WGS sequence"/>
</dbReference>
<dbReference type="EMBL" id="JRKS01000001">
    <property type="protein sequence ID" value="KGJ09624.1"/>
    <property type="molecule type" value="Genomic_DNA"/>
</dbReference>
<reference evidence="4 5" key="2">
    <citation type="submission" date="2014-10" db="EMBL/GenBank/DDBJ databases">
        <title>Paracoccus sanguinis sp. nov., isolated from clinical specimens of New York State patients.</title>
        <authorList>
            <person name="Mingle L.A."/>
            <person name="Cole J.A."/>
            <person name="Lapierre P."/>
            <person name="Musser K.A."/>
        </authorList>
    </citation>
    <scope>NUCLEOTIDE SEQUENCE [LARGE SCALE GENOMIC DNA]</scope>
    <source>
        <strain evidence="4 5">HAMBI 3106</strain>
    </source>
</reference>
<dbReference type="OrthoDB" id="9810918at2"/>
<dbReference type="InterPro" id="IPR007621">
    <property type="entry name" value="TPM_dom"/>
</dbReference>
<evidence type="ECO:0000256" key="2">
    <source>
        <dbReference type="SAM" id="SignalP"/>
    </source>
</evidence>